<feature type="region of interest" description="Disordered" evidence="2">
    <location>
        <begin position="2152"/>
        <end position="2171"/>
    </location>
</feature>
<name>A0A2K3D1F7_CHLRE</name>
<organism evidence="3 4">
    <name type="scientific">Chlamydomonas reinhardtii</name>
    <name type="common">Chlamydomonas smithii</name>
    <dbReference type="NCBI Taxonomy" id="3055"/>
    <lineage>
        <taxon>Eukaryota</taxon>
        <taxon>Viridiplantae</taxon>
        <taxon>Chlorophyta</taxon>
        <taxon>core chlorophytes</taxon>
        <taxon>Chlorophyceae</taxon>
        <taxon>CS clade</taxon>
        <taxon>Chlamydomonadales</taxon>
        <taxon>Chlamydomonadaceae</taxon>
        <taxon>Chlamydomonas</taxon>
    </lineage>
</organism>
<proteinExistence type="predicted"/>
<dbReference type="Gramene" id="PNW74374">
    <property type="protein sequence ID" value="PNW74374"/>
    <property type="gene ID" value="CHLRE_13g605850v5"/>
</dbReference>
<feature type="region of interest" description="Disordered" evidence="2">
    <location>
        <begin position="1289"/>
        <end position="1311"/>
    </location>
</feature>
<feature type="compositionally biased region" description="Low complexity" evidence="2">
    <location>
        <begin position="883"/>
        <end position="894"/>
    </location>
</feature>
<dbReference type="InParanoid" id="A0A2K3D1F7"/>
<feature type="compositionally biased region" description="Low complexity" evidence="2">
    <location>
        <begin position="740"/>
        <end position="751"/>
    </location>
</feature>
<feature type="compositionally biased region" description="Low complexity" evidence="2">
    <location>
        <begin position="1289"/>
        <end position="1309"/>
    </location>
</feature>
<dbReference type="ExpressionAtlas" id="A0A2K3D1F7">
    <property type="expression patterns" value="baseline"/>
</dbReference>
<feature type="compositionally biased region" description="Low complexity" evidence="2">
    <location>
        <begin position="1754"/>
        <end position="1774"/>
    </location>
</feature>
<feature type="compositionally biased region" description="Low complexity" evidence="2">
    <location>
        <begin position="3247"/>
        <end position="3257"/>
    </location>
</feature>
<feature type="region of interest" description="Disordered" evidence="2">
    <location>
        <begin position="3280"/>
        <end position="3313"/>
    </location>
</feature>
<feature type="region of interest" description="Disordered" evidence="2">
    <location>
        <begin position="1744"/>
        <end position="1774"/>
    </location>
</feature>
<feature type="coiled-coil region" evidence="1">
    <location>
        <begin position="548"/>
        <end position="575"/>
    </location>
</feature>
<dbReference type="KEGG" id="cre:CHLRE_13g605850v5"/>
<evidence type="ECO:0000313" key="3">
    <source>
        <dbReference type="EMBL" id="PNW74374.1"/>
    </source>
</evidence>
<feature type="compositionally biased region" description="Basic and acidic residues" evidence="2">
    <location>
        <begin position="3486"/>
        <end position="3496"/>
    </location>
</feature>
<accession>A0A2K3D1F7</accession>
<feature type="compositionally biased region" description="Gly residues" evidence="2">
    <location>
        <begin position="582"/>
        <end position="592"/>
    </location>
</feature>
<evidence type="ECO:0000256" key="2">
    <source>
        <dbReference type="SAM" id="MobiDB-lite"/>
    </source>
</evidence>
<reference evidence="3 4" key="1">
    <citation type="journal article" date="2007" name="Science">
        <title>The Chlamydomonas genome reveals the evolution of key animal and plant functions.</title>
        <authorList>
            <person name="Merchant S.S."/>
            <person name="Prochnik S.E."/>
            <person name="Vallon O."/>
            <person name="Harris E.H."/>
            <person name="Karpowicz S.J."/>
            <person name="Witman G.B."/>
            <person name="Terry A."/>
            <person name="Salamov A."/>
            <person name="Fritz-Laylin L.K."/>
            <person name="Marechal-Drouard L."/>
            <person name="Marshall W.F."/>
            <person name="Qu L.H."/>
            <person name="Nelson D.R."/>
            <person name="Sanderfoot A.A."/>
            <person name="Spalding M.H."/>
            <person name="Kapitonov V.V."/>
            <person name="Ren Q."/>
            <person name="Ferris P."/>
            <person name="Lindquist E."/>
            <person name="Shapiro H."/>
            <person name="Lucas S.M."/>
            <person name="Grimwood J."/>
            <person name="Schmutz J."/>
            <person name="Cardol P."/>
            <person name="Cerutti H."/>
            <person name="Chanfreau G."/>
            <person name="Chen C.L."/>
            <person name="Cognat V."/>
            <person name="Croft M.T."/>
            <person name="Dent R."/>
            <person name="Dutcher S."/>
            <person name="Fernandez E."/>
            <person name="Fukuzawa H."/>
            <person name="Gonzalez-Ballester D."/>
            <person name="Gonzalez-Halphen D."/>
            <person name="Hallmann A."/>
            <person name="Hanikenne M."/>
            <person name="Hippler M."/>
            <person name="Inwood W."/>
            <person name="Jabbari K."/>
            <person name="Kalanon M."/>
            <person name="Kuras R."/>
            <person name="Lefebvre P.A."/>
            <person name="Lemaire S.D."/>
            <person name="Lobanov A.V."/>
            <person name="Lohr M."/>
            <person name="Manuell A."/>
            <person name="Meier I."/>
            <person name="Mets L."/>
            <person name="Mittag M."/>
            <person name="Mittelmeier T."/>
            <person name="Moroney J.V."/>
            <person name="Moseley J."/>
            <person name="Napoli C."/>
            <person name="Nedelcu A.M."/>
            <person name="Niyogi K."/>
            <person name="Novoselov S.V."/>
            <person name="Paulsen I.T."/>
            <person name="Pazour G."/>
            <person name="Purton S."/>
            <person name="Ral J.P."/>
            <person name="Riano-Pachon D.M."/>
            <person name="Riekhof W."/>
            <person name="Rymarquis L."/>
            <person name="Schroda M."/>
            <person name="Stern D."/>
            <person name="Umen J."/>
            <person name="Willows R."/>
            <person name="Wilson N."/>
            <person name="Zimmer S.L."/>
            <person name="Allmer J."/>
            <person name="Balk J."/>
            <person name="Bisova K."/>
            <person name="Chen C.J."/>
            <person name="Elias M."/>
            <person name="Gendler K."/>
            <person name="Hauser C."/>
            <person name="Lamb M.R."/>
            <person name="Ledford H."/>
            <person name="Long J.C."/>
            <person name="Minagawa J."/>
            <person name="Page M.D."/>
            <person name="Pan J."/>
            <person name="Pootakham W."/>
            <person name="Roje S."/>
            <person name="Rose A."/>
            <person name="Stahlberg E."/>
            <person name="Terauchi A.M."/>
            <person name="Yang P."/>
            <person name="Ball S."/>
            <person name="Bowler C."/>
            <person name="Dieckmann C.L."/>
            <person name="Gladyshev V.N."/>
            <person name="Green P."/>
            <person name="Jorgensen R."/>
            <person name="Mayfield S."/>
            <person name="Mueller-Roeber B."/>
            <person name="Rajamani S."/>
            <person name="Sayre R.T."/>
            <person name="Brokstein P."/>
            <person name="Dubchak I."/>
            <person name="Goodstein D."/>
            <person name="Hornick L."/>
            <person name="Huang Y.W."/>
            <person name="Jhaveri J."/>
            <person name="Luo Y."/>
            <person name="Martinez D."/>
            <person name="Ngau W.C."/>
            <person name="Otillar B."/>
            <person name="Poliakov A."/>
            <person name="Porter A."/>
            <person name="Szajkowski L."/>
            <person name="Werner G."/>
            <person name="Zhou K."/>
            <person name="Grigoriev I.V."/>
            <person name="Rokhsar D.S."/>
            <person name="Grossman A.R."/>
        </authorList>
    </citation>
    <scope>NUCLEOTIDE SEQUENCE [LARGE SCALE GENOMIC DNA]</scope>
    <source>
        <strain evidence="4">CC-503</strain>
    </source>
</reference>
<dbReference type="OrthoDB" id="548327at2759"/>
<dbReference type="RefSeq" id="XP_042917851.1">
    <property type="nucleotide sequence ID" value="XM_043069876.1"/>
</dbReference>
<keyword evidence="1" id="KW-0175">Coiled coil</keyword>
<dbReference type="STRING" id="3055.A0A2K3D1F7"/>
<feature type="region of interest" description="Disordered" evidence="2">
    <location>
        <begin position="1"/>
        <end position="42"/>
    </location>
</feature>
<feature type="compositionally biased region" description="Gly residues" evidence="2">
    <location>
        <begin position="617"/>
        <end position="637"/>
    </location>
</feature>
<feature type="region of interest" description="Disordered" evidence="2">
    <location>
        <begin position="2948"/>
        <end position="2972"/>
    </location>
</feature>
<feature type="compositionally biased region" description="Polar residues" evidence="2">
    <location>
        <begin position="423"/>
        <end position="441"/>
    </location>
</feature>
<feature type="compositionally biased region" description="Low complexity" evidence="2">
    <location>
        <begin position="26"/>
        <end position="42"/>
    </location>
</feature>
<keyword evidence="4" id="KW-1185">Reference proteome</keyword>
<feature type="region of interest" description="Disordered" evidence="2">
    <location>
        <begin position="421"/>
        <end position="496"/>
    </location>
</feature>
<dbReference type="EMBL" id="CM008974">
    <property type="protein sequence ID" value="PNW74374.1"/>
    <property type="molecule type" value="Genomic_DNA"/>
</dbReference>
<feature type="region of interest" description="Disordered" evidence="2">
    <location>
        <begin position="3394"/>
        <end position="3496"/>
    </location>
</feature>
<gene>
    <name evidence="3" type="ORF">CHLRE_13g605850v5</name>
</gene>
<feature type="compositionally biased region" description="Low complexity" evidence="2">
    <location>
        <begin position="3284"/>
        <end position="3312"/>
    </location>
</feature>
<dbReference type="GeneID" id="5724687"/>
<dbReference type="PaxDb" id="3055-EDO98991"/>
<feature type="region of interest" description="Disordered" evidence="2">
    <location>
        <begin position="123"/>
        <end position="143"/>
    </location>
</feature>
<evidence type="ECO:0000256" key="1">
    <source>
        <dbReference type="SAM" id="Coils"/>
    </source>
</evidence>
<feature type="compositionally biased region" description="Polar residues" evidence="2">
    <location>
        <begin position="1540"/>
        <end position="1549"/>
    </location>
</feature>
<feature type="region of interest" description="Disordered" evidence="2">
    <location>
        <begin position="3241"/>
        <end position="3261"/>
    </location>
</feature>
<feature type="compositionally biased region" description="Low complexity" evidence="2">
    <location>
        <begin position="700"/>
        <end position="730"/>
    </location>
</feature>
<feature type="region of interest" description="Disordered" evidence="2">
    <location>
        <begin position="2841"/>
        <end position="2868"/>
    </location>
</feature>
<dbReference type="Proteomes" id="UP000006906">
    <property type="component" value="Chromosome 13"/>
</dbReference>
<feature type="region of interest" description="Disordered" evidence="2">
    <location>
        <begin position="880"/>
        <end position="916"/>
    </location>
</feature>
<feature type="region of interest" description="Disordered" evidence="2">
    <location>
        <begin position="578"/>
        <end position="672"/>
    </location>
</feature>
<feature type="region of interest" description="Disordered" evidence="2">
    <location>
        <begin position="3332"/>
        <end position="3362"/>
    </location>
</feature>
<feature type="region of interest" description="Disordered" evidence="2">
    <location>
        <begin position="1540"/>
        <end position="1563"/>
    </location>
</feature>
<feature type="compositionally biased region" description="Gly residues" evidence="2">
    <location>
        <begin position="3406"/>
        <end position="3418"/>
    </location>
</feature>
<feature type="region of interest" description="Disordered" evidence="2">
    <location>
        <begin position="700"/>
        <end position="765"/>
    </location>
</feature>
<protein>
    <submittedName>
        <fullName evidence="3">Uncharacterized protein</fullName>
    </submittedName>
</protein>
<feature type="compositionally biased region" description="Basic and acidic residues" evidence="2">
    <location>
        <begin position="3444"/>
        <end position="3472"/>
    </location>
</feature>
<feature type="region of interest" description="Disordered" evidence="2">
    <location>
        <begin position="72"/>
        <end position="93"/>
    </location>
</feature>
<evidence type="ECO:0000313" key="4">
    <source>
        <dbReference type="Proteomes" id="UP000006906"/>
    </source>
</evidence>
<feature type="compositionally biased region" description="Acidic residues" evidence="2">
    <location>
        <begin position="2856"/>
        <end position="2867"/>
    </location>
</feature>
<sequence>MSACSLHNQGRPGQFSGSPFRPPPVAASSGPAPGTLPSQTPLLSSQSGRLLWPLDKSLAGLAVRAAAGYSAAPTQHQQGEARHTHTADPASPAFAPLWPCPAVRNGRRSRALVAAAGLGRSSKQTAGAGASTSQPRSPGNQAPLSTDLLIQRLEAAADAQSVLQLLKQPRNASAEQAFLCTAALKALARLLGGTAAAPLAVVGAPAVALLGRGGKPLSRDELQELQEAVRGMINEVHSRRGVLSLPLLSDTLNSLEVLLPALGGWRVAGLRADDAALRLLAMATDVPQAAADADALRPVPLPALRNAARVALRLTQMAQQVRQAPSPQVESTTRRVREAVQTYLRRAVFPAAEEGGQAAAAARLHGADLAAMAAAAELAVMWDVEVPPEVMQLHVRHVDRLLSAAAGPAYIVSADVHAEQHSVAGQGTSRSGDDNTSTSHHAQGRGNGRAEPRGRGGRGGGGRVGRGSSASQQERGAAGVSGTASDRTEPPLPDGLVAAGQLDVTSLAQLLIAWASVPAGRPAPSVEWLDRASALALRTQDPTTMAKRGQLMRKLRRLRSERQQAAEELRRLLAAATAAGPEGQGGEGGRAGPSGPAASDAKGIQPDVQQDRNAGAARGGGRGQGRGGRLARGGRGRGAAAANTAHAAPLESGARAPGGQPPQPQQPQLDDTGSLKARLKDIGRDVEALQQELAALGPVASAPPGAAVDARAGSVGGPAAAGPAPTPASGWKRRQEEPEASAGASTAAPAAKRPHLDQKGPQYPGAALELPSTAGAQLSYALASGVLTGLLWAVSGRLGSMLTTETRALARAVAVARMSDFTSPQQIVAVLYSLGRMKSVPAREEVGEFTKRLRPHLESLSPTDAVRLLQALEALDYNPPAKPWQAQPPASSQPTRTGKAGKADTAQPAADAGFPPSGAEVIGRLMVMVDGLGSRGGGGGGLAAAPSDLILELLRSCAAWSVPFPETYLGALESIVEQRVLRSLPLDKIKLLSPRAMATAAQASYGYVPTAVASDADVNADVMRAGLLDGVILPLAATRQGFVNGDMFYLALWDWMEVKACEGITVDKATSLINSYAYNKSWALVPQLRKVMEGLMERALQLPVSQPREGSKLLLAVGRALRVMGDKMQCMPADSIADKVAPGVAPLLLPAVERLASQDPNASDVAAAVKGLLVEARWRVPVSADSVVEDPARNNGCDVDPRDASEQATRRLLAKLAVAAERKLDGTRVLSFAWLLEGFAALQYRPSHDTLAQLYGAAAARLAERPAKAEEVVELLNSVTGMDRVASEPAPATAAAGPMAAGGSAPATGRRGALGDELKARGRLLQQLAVAVLQEPALPALASVPDALVAAVKQMAILGMRPPVQWLSSYTAVLQALLPKLSSIGLAYGAEGLALLGAAPPSSFLDILLTCTDKHGADRFEPHALGLLLGGAHALRQNALAAQAAAELRLRGVGDDDEAEEERAHTAEAADVDPAAWRLRQAATGVPVVAPLSTAAQEAWGRAHVAFVSEARKSNPMPRYSRAQQLLVVSAVTSFELSRPPLSQGQQAAAGSGPSKAGRGNSKAASAGAVADFRARLEADWLAETCASLLASRKAEEATIAGGSRGGGNPALLPTPAMLESLLRLATRVLGGRTDGAITRLVKSGAGSSTPLQQHSGGVTAADEQTLAQEAARSNVVEFVRLSVQDLSRSVSGRHGATSFPAWVSLLRAALEAGIRLSPAELGVFASTLLNMAARRTRRALTAKGPISANTTEGASADGPAAASAGSGAGARSLSAEGRERMTAVWQDVEEGLEGVLLPVLPWVPPLETLRTLRLGLLEQSPAVLTAASLRQLALMCTYTTQAAPQLAEEAARGRRTLWWSTVRAELLRRAQDEEVEKAWSKAQRGSSSNRSAATAEADLQTAVDLAAACYGLLMHGGGSREGRDSASGGGAAPSSASLPDELATWMKLLLTRAGSGLAAKRSLGKGLAGVRALQLLWVARSVGCAHLLPASVWSTAFGALGPEQAGAAALQPRQLAQLVVLRAEALRGSGDSATGNGPLERLPTRAGSSVPVAGWFLEVWLDRLAVSCQRVLLSKRASADADGVTPAVAFLAVAYCLPPDQQRPREYAAVLAKAALPALSGSVGTAAGADVTLLLADLWAFLRRVEGWPVTGSGSSTGDSSGSENESDASWTGLPVEAAAAVCQRVLAVAQTGAQAAGGFIMPPSEAVQFTVTLLNATAVESSCASALEAALPLLQALVPEAEAEVWALATRERLGRAVLASALQAALNAVTNTEPPLGADGAIASACEVAALMVGSVAVLLQQAPQQPIAAQVANSRAASVVSRLDARSLPPDQLAALASAIIRLCPPAAGGAAGEYAAARIPQAAAAVLLRLMSAAEVVERLPITRLEAALTRFLPAQQQQHEGQAPEAGSQLPMTEAVAQAISAKLQVGSTAWFARTPVGLAVQLHRCGASGVLLQRALLADRDWAGREVQLLQALAMAAPREPLALSLRDYGDGNTLEALSLRGAQSARAAGRGEGPLSCLALDITQSLRRTSRQQRLGVAAAAAWMGALAELLPHLEGTAGSYLLYGAFNWAGRRALIEKPKAMREIREEPASVWRLLEALLALAGECLNKRAFAIVMRKMHVRHGTVPKPEDPMDAARDQQRFDVQEGEFTILLSYISRRGPYLIQDTDARLLLAAMQPVLDRHQQRMEQLLQEQSAANHPGSTSSSSSSTAGGAAAAAYWWPPGCAQPPAGRLVAGLRLPEGDPDLLSARQLGLLYGAVVIRGPGAQDEVPYSLLAAEAQQLYLAYITSLNLLAGRTDLPPHEHLEAMLGALEPAVFFNPSSRVLPAYRVGSDAAADGDDGQAADTEEKAEEDGDDGEGYDFYSDRLPIEHFLAPVLARYARAGAEEQPRPAGLELWDDVTELYSPADLSEQSMLAMLYNEISDEDLQAWATQGLHAASRESGSSNDITAGGHFASADTGSEAAARKDGEGVTTELMGEAGGAGFAAAVPAAQPRTGGRGIWAGRSRPEARPAHDDVIQLFAPDVTLPTHLRLPPGRRHGQPGGDPAADAAREAYVRSIVPSFGLLRRLTRMMVATERQAVVYAALEASPGFEGFGEGRWARLLHFAVALDKAQERAKAELAAADAEATAAARINQSVAALEAGPGSGAQAVSASLGRGRWGGALKRMASDMLSSIAPDVVAEGEPGANAAATTGTFLQEWDEDEGDFGAAEVDMAADVEAEVEATAGRGASGLQSLHAPASGGAPAAAERQPGAPGAVALIVAADSANATHASEATAGGDDTGTTQVPADANPSSASASSPAAQVNPFEVTADFKRRLETMGYQVPEQGARAPGAAGGRRRPPGMGAGQQAAQDAGDVGKAVLDAAAWVGGALGSYLGKAARSVVRRAPSRPSSGDASGGGGGGPGTRGGVQETAQAHKDRDAPAHQAAPGPAEGRADDAKEDRTDEGAERAWLDDRDDDSTRSRRLRRKGAGPNRPQDRGFGKGKK</sequence>